<gene>
    <name evidence="11" type="ORF">NEMVEDRAFT_v1g218420</name>
</gene>
<dbReference type="GO" id="GO:0005789">
    <property type="term" value="C:endoplasmic reticulum membrane"/>
    <property type="evidence" value="ECO:0000318"/>
    <property type="project" value="GO_Central"/>
</dbReference>
<dbReference type="InParanoid" id="A7SW60"/>
<feature type="transmembrane region" description="Helical" evidence="10">
    <location>
        <begin position="130"/>
        <end position="149"/>
    </location>
</feature>
<evidence type="ECO:0000313" key="12">
    <source>
        <dbReference type="Proteomes" id="UP000001593"/>
    </source>
</evidence>
<evidence type="ECO:0000256" key="4">
    <source>
        <dbReference type="ARBA" id="ARBA00022679"/>
    </source>
</evidence>
<dbReference type="EMBL" id="DS469853">
    <property type="protein sequence ID" value="EDO32051.1"/>
    <property type="molecule type" value="Genomic_DNA"/>
</dbReference>
<evidence type="ECO:0000313" key="11">
    <source>
        <dbReference type="EMBL" id="EDO32051.1"/>
    </source>
</evidence>
<dbReference type="PANTHER" id="PTHR13205:SF15">
    <property type="entry name" value="DOLICHOL KINASE"/>
    <property type="match status" value="1"/>
</dbReference>
<dbReference type="GO" id="GO:0004168">
    <property type="term" value="F:dolichol kinase activity"/>
    <property type="evidence" value="ECO:0000318"/>
    <property type="project" value="GO_Central"/>
</dbReference>
<evidence type="ECO:0000256" key="3">
    <source>
        <dbReference type="ARBA" id="ARBA00012132"/>
    </source>
</evidence>
<feature type="transmembrane region" description="Helical" evidence="10">
    <location>
        <begin position="348"/>
        <end position="367"/>
    </location>
</feature>
<evidence type="ECO:0000256" key="5">
    <source>
        <dbReference type="ARBA" id="ARBA00022692"/>
    </source>
</evidence>
<organism evidence="11 12">
    <name type="scientific">Nematostella vectensis</name>
    <name type="common">Starlet sea anemone</name>
    <dbReference type="NCBI Taxonomy" id="45351"/>
    <lineage>
        <taxon>Eukaryota</taxon>
        <taxon>Metazoa</taxon>
        <taxon>Cnidaria</taxon>
        <taxon>Anthozoa</taxon>
        <taxon>Hexacorallia</taxon>
        <taxon>Actiniaria</taxon>
        <taxon>Edwardsiidae</taxon>
        <taxon>Nematostella</taxon>
    </lineage>
</organism>
<dbReference type="GO" id="GO:0043048">
    <property type="term" value="P:dolichyl monophosphate biosynthetic process"/>
    <property type="evidence" value="ECO:0000318"/>
    <property type="project" value="GO_Central"/>
</dbReference>
<evidence type="ECO:0000256" key="8">
    <source>
        <dbReference type="ARBA" id="ARBA00022989"/>
    </source>
</evidence>
<keyword evidence="7" id="KW-0256">Endoplasmic reticulum</keyword>
<feature type="transmembrane region" description="Helical" evidence="10">
    <location>
        <begin position="379"/>
        <end position="398"/>
    </location>
</feature>
<dbReference type="PhylomeDB" id="A7SW60"/>
<evidence type="ECO:0000256" key="7">
    <source>
        <dbReference type="ARBA" id="ARBA00022824"/>
    </source>
</evidence>
<name>A7SW60_NEMVE</name>
<accession>A7SW60</accession>
<evidence type="ECO:0000256" key="9">
    <source>
        <dbReference type="ARBA" id="ARBA00023136"/>
    </source>
</evidence>
<protein>
    <recommendedName>
        <fullName evidence="3">dolichol kinase</fullName>
        <ecNumber evidence="3">2.7.1.108</ecNumber>
    </recommendedName>
</protein>
<keyword evidence="6" id="KW-0418">Kinase</keyword>
<keyword evidence="4" id="KW-0808">Transferase</keyword>
<comment type="subcellular location">
    <subcellularLocation>
        <location evidence="1">Endoplasmic reticulum membrane</location>
        <topology evidence="1">Multi-pass membrane protein</topology>
    </subcellularLocation>
</comment>
<sequence>MRVSCCTTNNACQFLLFSAILFLKQWEHSKFIMTREASLVLASSLCVSFSYFKTEECLGFALFHVILFVTSFIPDFHLLTGLQSFCFRSSSEPGLELGSVLVPMVLKSMISKERLGNSSAQSDFKSEITAYLLSSQVMSMATVSVLLLLDKSRRIFSWTLLCVLSVAIAITINQHGETYYDGYHGDNDDDDANGDITLPVVCLLLYLCTLAFMLWIFPKTFTLGEAMIIAQTFVLFSVDSWFTLRGKLHYIMPSVGYLTSVTRSVFTVWLQILVFGSALTGYFLLPVFYYLTTISDQFELWVGVIAFYVVILLVFMAILLPWSMLMLGGQNPIGWMMQFVIYSKTRKYLTLYWLVVVMLSICVVIWRNSSIDKLQPRTVVRKYFHLLSIAIFLPGVIWEPSLTHIASGAAFAAFVFLETVKARKESLHVSLDRQCIILYTPYKITITSKNEMNQLDRQYIILFAPCKIMITTKEMGRVDGSGPYGR</sequence>
<feature type="transmembrane region" description="Helical" evidence="10">
    <location>
        <begin position="156"/>
        <end position="176"/>
    </location>
</feature>
<dbReference type="OMA" id="SWLAYHC"/>
<keyword evidence="9 10" id="KW-0472">Membrane</keyword>
<evidence type="ECO:0000256" key="6">
    <source>
        <dbReference type="ARBA" id="ARBA00022777"/>
    </source>
</evidence>
<dbReference type="STRING" id="45351.A7SW60"/>
<dbReference type="InterPro" id="IPR032974">
    <property type="entry name" value="Polypren_kinase"/>
</dbReference>
<proteinExistence type="inferred from homology"/>
<reference evidence="11 12" key="1">
    <citation type="journal article" date="2007" name="Science">
        <title>Sea anemone genome reveals ancestral eumetazoan gene repertoire and genomic organization.</title>
        <authorList>
            <person name="Putnam N.H."/>
            <person name="Srivastava M."/>
            <person name="Hellsten U."/>
            <person name="Dirks B."/>
            <person name="Chapman J."/>
            <person name="Salamov A."/>
            <person name="Terry A."/>
            <person name="Shapiro H."/>
            <person name="Lindquist E."/>
            <person name="Kapitonov V.V."/>
            <person name="Jurka J."/>
            <person name="Genikhovich G."/>
            <person name="Grigoriev I.V."/>
            <person name="Lucas S.M."/>
            <person name="Steele R.E."/>
            <person name="Finnerty J.R."/>
            <person name="Technau U."/>
            <person name="Martindale M.Q."/>
            <person name="Rokhsar D.S."/>
        </authorList>
    </citation>
    <scope>NUCLEOTIDE SEQUENCE [LARGE SCALE GENOMIC DNA]</scope>
    <source>
        <strain evidence="12">CH2 X CH6</strain>
    </source>
</reference>
<dbReference type="EC" id="2.7.1.108" evidence="3"/>
<dbReference type="Proteomes" id="UP000001593">
    <property type="component" value="Unassembled WGS sequence"/>
</dbReference>
<feature type="transmembrane region" description="Helical" evidence="10">
    <location>
        <begin position="226"/>
        <end position="244"/>
    </location>
</feature>
<feature type="transmembrane region" description="Helical" evidence="10">
    <location>
        <begin position="300"/>
        <end position="328"/>
    </location>
</feature>
<comment type="similarity">
    <text evidence="2">Belongs to the polyprenol kinase family.</text>
</comment>
<dbReference type="eggNOG" id="KOG2468">
    <property type="taxonomic scope" value="Eukaryota"/>
</dbReference>
<feature type="transmembrane region" description="Helical" evidence="10">
    <location>
        <begin position="58"/>
        <end position="82"/>
    </location>
</feature>
<evidence type="ECO:0000256" key="2">
    <source>
        <dbReference type="ARBA" id="ARBA00010794"/>
    </source>
</evidence>
<dbReference type="AlphaFoldDB" id="A7SW60"/>
<feature type="transmembrane region" description="Helical" evidence="10">
    <location>
        <begin position="196"/>
        <end position="217"/>
    </location>
</feature>
<dbReference type="HOGENOM" id="CLU_561772_0_0_1"/>
<dbReference type="FunCoup" id="A7SW60">
    <property type="interactions" value="658"/>
</dbReference>
<dbReference type="PANTHER" id="PTHR13205">
    <property type="entry name" value="TRANSMEMBRANE PROTEIN 15-RELATED"/>
    <property type="match status" value="1"/>
</dbReference>
<keyword evidence="8 10" id="KW-1133">Transmembrane helix</keyword>
<keyword evidence="12" id="KW-1185">Reference proteome</keyword>
<evidence type="ECO:0000256" key="1">
    <source>
        <dbReference type="ARBA" id="ARBA00004477"/>
    </source>
</evidence>
<feature type="transmembrane region" description="Helical" evidence="10">
    <location>
        <begin position="264"/>
        <end position="288"/>
    </location>
</feature>
<evidence type="ECO:0000256" key="10">
    <source>
        <dbReference type="SAM" id="Phobius"/>
    </source>
</evidence>
<keyword evidence="5 10" id="KW-0812">Transmembrane</keyword>